<organism evidence="1 2">
    <name type="scientific">Gluconacetobacter sacchari</name>
    <dbReference type="NCBI Taxonomy" id="92759"/>
    <lineage>
        <taxon>Bacteria</taxon>
        <taxon>Pseudomonadati</taxon>
        <taxon>Pseudomonadota</taxon>
        <taxon>Alphaproteobacteria</taxon>
        <taxon>Acetobacterales</taxon>
        <taxon>Acetobacteraceae</taxon>
        <taxon>Gluconacetobacter</taxon>
    </lineage>
</organism>
<dbReference type="EMBL" id="JABEQJ010000003">
    <property type="protein sequence ID" value="MBB2159264.1"/>
    <property type="molecule type" value="Genomic_DNA"/>
</dbReference>
<dbReference type="AlphaFoldDB" id="A0A7W4IAF5"/>
<evidence type="ECO:0000313" key="1">
    <source>
        <dbReference type="EMBL" id="MBB2159264.1"/>
    </source>
</evidence>
<dbReference type="Proteomes" id="UP000589085">
    <property type="component" value="Unassembled WGS sequence"/>
</dbReference>
<reference evidence="1 2" key="1">
    <citation type="submission" date="2020-04" db="EMBL/GenBank/DDBJ databases">
        <title>Description of novel Gluconacetobacter.</title>
        <authorList>
            <person name="Sombolestani A."/>
        </authorList>
    </citation>
    <scope>NUCLEOTIDE SEQUENCE [LARGE SCALE GENOMIC DNA]</scope>
    <source>
        <strain evidence="1 2">LMG 19747</strain>
    </source>
</reference>
<accession>A0A7W4IAF5</accession>
<sequence length="157" mass="16395">MSEAWRYRPGDHYVLDDLSGFKIRRSRARVIPGGQTGEALVDARRWEAQQPQDFVRGVADDQSVDLARPRQQTCFTVVGTCVVAPAAAGSDVVAVASTAGFAVGDQVQIMLDRGENVVASVLAVGSGNLTIAPVLPGSVGVLGGGMENMVLKRASGA</sequence>
<proteinExistence type="predicted"/>
<evidence type="ECO:0000313" key="2">
    <source>
        <dbReference type="Proteomes" id="UP000589085"/>
    </source>
</evidence>
<gene>
    <name evidence="1" type="ORF">HLH48_03570</name>
</gene>
<dbReference type="RefSeq" id="WP_182996135.1">
    <property type="nucleotide sequence ID" value="NZ_JABEQJ010000003.1"/>
</dbReference>
<comment type="caution">
    <text evidence="1">The sequence shown here is derived from an EMBL/GenBank/DDBJ whole genome shotgun (WGS) entry which is preliminary data.</text>
</comment>
<name>A0A7W4IAF5_9PROT</name>
<protein>
    <submittedName>
        <fullName evidence="1">Uncharacterized protein</fullName>
    </submittedName>
</protein>